<evidence type="ECO:0000313" key="3">
    <source>
        <dbReference type="Proteomes" id="UP001633002"/>
    </source>
</evidence>
<proteinExistence type="predicted"/>
<keyword evidence="3" id="KW-1185">Reference proteome</keyword>
<evidence type="ECO:0000256" key="1">
    <source>
        <dbReference type="SAM" id="MobiDB-lite"/>
    </source>
</evidence>
<accession>A0ABD3HCA8</accession>
<name>A0ABD3HCA8_9MARC</name>
<feature type="compositionally biased region" description="Basic and acidic residues" evidence="1">
    <location>
        <begin position="72"/>
        <end position="81"/>
    </location>
</feature>
<feature type="region of interest" description="Disordered" evidence="1">
    <location>
        <begin position="28"/>
        <end position="252"/>
    </location>
</feature>
<feature type="compositionally biased region" description="Basic and acidic residues" evidence="1">
    <location>
        <begin position="93"/>
        <end position="102"/>
    </location>
</feature>
<dbReference type="Proteomes" id="UP001633002">
    <property type="component" value="Unassembled WGS sequence"/>
</dbReference>
<reference evidence="2 3" key="1">
    <citation type="submission" date="2024-09" db="EMBL/GenBank/DDBJ databases">
        <title>Chromosome-scale assembly of Riccia sorocarpa.</title>
        <authorList>
            <person name="Paukszto L."/>
        </authorList>
    </citation>
    <scope>NUCLEOTIDE SEQUENCE [LARGE SCALE GENOMIC DNA]</scope>
    <source>
        <strain evidence="2">LP-2024</strain>
        <tissue evidence="2">Aerial parts of the thallus</tissue>
    </source>
</reference>
<feature type="compositionally biased region" description="Low complexity" evidence="1">
    <location>
        <begin position="55"/>
        <end position="69"/>
    </location>
</feature>
<evidence type="ECO:0000313" key="2">
    <source>
        <dbReference type="EMBL" id="KAL3687830.1"/>
    </source>
</evidence>
<sequence length="559" mass="61241">MLESAETGKGVNWAYVLTDRLRTELRKLKLARKGHPANKPAPKATEKKKKEEPIKTPVKPSGRKPVTPTKKIKTDIKKTEESPSQGTRAAKRKLADDSQDGRRNRRRKVQIEVEESDDQEETEETEEPEETELSDSEDVTTSSSEATGGPPGFAPLLQALGEAGELDRAQSIPNASIPTDSSSEPDYDKRKSGRRGEEATVGVSKARKQAQGSDRMRKRLKKGEKPQKTLLGDPARQADAQTPEVEEEEPVRKKVNPIEAIARAANLIPSRPVDVFKNTQPDLRVQSVVNNALEKVVEEKMSANIPLPVAVQQVVVEIKGTHQTTPTLATPVQKELAATTVETVILPIVRQPDPVLTLPIPVQLTAPEVKSLPPVATYTGLMNQVEMQQLQSVVTSPENVCATERIPEVPLAAMENPLIVVKRPEQVPVVEQEAAADTQPQVVPNSVAEPEVVDLTEAVTEDPVQEARPDKGKEVAAEEATPDANPVEAGVYQKEFIEEIADLCTGGPSLVQLPARFEPMGDPMRPWEYVAAHAKAPSLHMNEVIRNDMDQNLYQDLDS</sequence>
<gene>
    <name evidence="2" type="ORF">R1sor_014139</name>
</gene>
<comment type="caution">
    <text evidence="2">The sequence shown here is derived from an EMBL/GenBank/DDBJ whole genome shotgun (WGS) entry which is preliminary data.</text>
</comment>
<organism evidence="2 3">
    <name type="scientific">Riccia sorocarpa</name>
    <dbReference type="NCBI Taxonomy" id="122646"/>
    <lineage>
        <taxon>Eukaryota</taxon>
        <taxon>Viridiplantae</taxon>
        <taxon>Streptophyta</taxon>
        <taxon>Embryophyta</taxon>
        <taxon>Marchantiophyta</taxon>
        <taxon>Marchantiopsida</taxon>
        <taxon>Marchantiidae</taxon>
        <taxon>Marchantiales</taxon>
        <taxon>Ricciaceae</taxon>
        <taxon>Riccia</taxon>
    </lineage>
</organism>
<feature type="compositionally biased region" description="Basic and acidic residues" evidence="1">
    <location>
        <begin position="44"/>
        <end position="54"/>
    </location>
</feature>
<protein>
    <submittedName>
        <fullName evidence="2">Uncharacterized protein</fullName>
    </submittedName>
</protein>
<feature type="compositionally biased region" description="Acidic residues" evidence="1">
    <location>
        <begin position="112"/>
        <end position="138"/>
    </location>
</feature>
<dbReference type="AlphaFoldDB" id="A0ABD3HCA8"/>
<feature type="compositionally biased region" description="Polar residues" evidence="1">
    <location>
        <begin position="171"/>
        <end position="184"/>
    </location>
</feature>
<feature type="compositionally biased region" description="Basic and acidic residues" evidence="1">
    <location>
        <begin position="186"/>
        <end position="198"/>
    </location>
</feature>
<dbReference type="EMBL" id="JBJQOH010000004">
    <property type="protein sequence ID" value="KAL3687830.1"/>
    <property type="molecule type" value="Genomic_DNA"/>
</dbReference>